<organism evidence="3 4">
    <name type="scientific">Coemansia asiatica</name>
    <dbReference type="NCBI Taxonomy" id="1052880"/>
    <lineage>
        <taxon>Eukaryota</taxon>
        <taxon>Fungi</taxon>
        <taxon>Fungi incertae sedis</taxon>
        <taxon>Zoopagomycota</taxon>
        <taxon>Kickxellomycotina</taxon>
        <taxon>Kickxellomycetes</taxon>
        <taxon>Kickxellales</taxon>
        <taxon>Kickxellaceae</taxon>
        <taxon>Coemansia</taxon>
    </lineage>
</organism>
<evidence type="ECO:0000259" key="2">
    <source>
        <dbReference type="PROSITE" id="PS51397"/>
    </source>
</evidence>
<evidence type="ECO:0000256" key="1">
    <source>
        <dbReference type="SAM" id="MobiDB-lite"/>
    </source>
</evidence>
<dbReference type="InterPro" id="IPR053000">
    <property type="entry name" value="WSS1-like_metalloprotease"/>
</dbReference>
<proteinExistence type="predicted"/>
<name>A0A9W8CHA4_9FUNG</name>
<reference evidence="3" key="1">
    <citation type="submission" date="2022-07" db="EMBL/GenBank/DDBJ databases">
        <title>Phylogenomic reconstructions and comparative analyses of Kickxellomycotina fungi.</title>
        <authorList>
            <person name="Reynolds N.K."/>
            <person name="Stajich J.E."/>
            <person name="Barry K."/>
            <person name="Grigoriev I.V."/>
            <person name="Crous P."/>
            <person name="Smith M.E."/>
        </authorList>
    </citation>
    <scope>NUCLEOTIDE SEQUENCE</scope>
    <source>
        <strain evidence="3">NBRC 105413</strain>
    </source>
</reference>
<dbReference type="PANTHER" id="PTHR46622:SF1">
    <property type="entry name" value="DNA-DEPENDENT METALLOPROTEASE WSS1"/>
    <property type="match status" value="1"/>
</dbReference>
<keyword evidence="4" id="KW-1185">Reference proteome</keyword>
<dbReference type="EMBL" id="JANBOH010000295">
    <property type="protein sequence ID" value="KAJ1643111.1"/>
    <property type="molecule type" value="Genomic_DNA"/>
</dbReference>
<evidence type="ECO:0000313" key="3">
    <source>
        <dbReference type="EMBL" id="KAJ1643111.1"/>
    </source>
</evidence>
<dbReference type="InterPro" id="IPR013536">
    <property type="entry name" value="WLM_dom"/>
</dbReference>
<protein>
    <recommendedName>
        <fullName evidence="2">WLM domain-containing protein</fullName>
    </recommendedName>
</protein>
<accession>A0A9W8CHA4</accession>
<comment type="caution">
    <text evidence="3">The sequence shown here is derived from an EMBL/GenBank/DDBJ whole genome shotgun (WGS) entry which is preliminary data.</text>
</comment>
<feature type="domain" description="WLM" evidence="2">
    <location>
        <begin position="1"/>
        <end position="205"/>
    </location>
</feature>
<dbReference type="GO" id="GO:0008237">
    <property type="term" value="F:metallopeptidase activity"/>
    <property type="evidence" value="ECO:0007669"/>
    <property type="project" value="TreeGrafter"/>
</dbReference>
<dbReference type="GO" id="GO:0006281">
    <property type="term" value="P:DNA repair"/>
    <property type="evidence" value="ECO:0007669"/>
    <property type="project" value="TreeGrafter"/>
</dbReference>
<dbReference type="Pfam" id="PF08325">
    <property type="entry name" value="WLM"/>
    <property type="match status" value="1"/>
</dbReference>
<dbReference type="GO" id="GO:0005634">
    <property type="term" value="C:nucleus"/>
    <property type="evidence" value="ECO:0007669"/>
    <property type="project" value="TreeGrafter"/>
</dbReference>
<dbReference type="Proteomes" id="UP001145021">
    <property type="component" value="Unassembled WGS sequence"/>
</dbReference>
<feature type="region of interest" description="Disordered" evidence="1">
    <location>
        <begin position="246"/>
        <end position="267"/>
    </location>
</feature>
<evidence type="ECO:0000313" key="4">
    <source>
        <dbReference type="Proteomes" id="UP001145021"/>
    </source>
</evidence>
<gene>
    <name evidence="3" type="ORF">LPJ64_005084</name>
</gene>
<sequence length="267" mass="30019">MPSNELVGSVHALKRRSNPNKALELLHRIAAQVRPIMEKRGWKVGTLREFFPNNPNLLGLNVNHGQEIRIRLRPSFDDKKFLIYEDLLGTMLHELVHIVRGPHDAVFYAKLDELKREAEELLDRGYTGDGFFSQGSRVGLDVSHNAPRHEMRERALRAIENRRNRQFGGPPRTLGGGNKGGSWAEMQARFTPAQMAAMALERRLRDERWCGETMAGAVKETRPDSDDNVVALAVPENHVECIVISDSEPDPDQQASSSSAEVVIVDE</sequence>
<dbReference type="PANTHER" id="PTHR46622">
    <property type="entry name" value="DNA-DEPENDENT METALLOPROTEASE WSS1"/>
    <property type="match status" value="1"/>
</dbReference>
<dbReference type="AlphaFoldDB" id="A0A9W8CHA4"/>
<dbReference type="PROSITE" id="PS51397">
    <property type="entry name" value="WLM"/>
    <property type="match status" value="1"/>
</dbReference>